<dbReference type="Proteomes" id="UP000321562">
    <property type="component" value="Unassembled WGS sequence"/>
</dbReference>
<protein>
    <submittedName>
        <fullName evidence="2">DUF4345 domain-containing protein</fullName>
    </submittedName>
</protein>
<dbReference type="InterPro" id="IPR025597">
    <property type="entry name" value="DUF4345"/>
</dbReference>
<comment type="caution">
    <text evidence="2">The sequence shown here is derived from an EMBL/GenBank/DDBJ whole genome shotgun (WGS) entry which is preliminary data.</text>
</comment>
<feature type="transmembrane region" description="Helical" evidence="1">
    <location>
        <begin position="86"/>
        <end position="105"/>
    </location>
</feature>
<accession>A0A5C6RZL2</accession>
<dbReference type="AlphaFoldDB" id="A0A5C6RZL2"/>
<dbReference type="Pfam" id="PF14248">
    <property type="entry name" value="DUF4345"/>
    <property type="match status" value="1"/>
</dbReference>
<feature type="transmembrane region" description="Helical" evidence="1">
    <location>
        <begin position="111"/>
        <end position="129"/>
    </location>
</feature>
<keyword evidence="3" id="KW-1185">Reference proteome</keyword>
<gene>
    <name evidence="2" type="ORF">FQV27_15655</name>
</gene>
<feature type="transmembrane region" description="Helical" evidence="1">
    <location>
        <begin position="12"/>
        <end position="37"/>
    </location>
</feature>
<keyword evidence="1" id="KW-1133">Transmembrane helix</keyword>
<organism evidence="2 3">
    <name type="scientific">Paracoccus aurantiacus</name>
    <dbReference type="NCBI Taxonomy" id="2599412"/>
    <lineage>
        <taxon>Bacteria</taxon>
        <taxon>Pseudomonadati</taxon>
        <taxon>Pseudomonadota</taxon>
        <taxon>Alphaproteobacteria</taxon>
        <taxon>Rhodobacterales</taxon>
        <taxon>Paracoccaceae</taxon>
        <taxon>Paracoccus</taxon>
    </lineage>
</organism>
<evidence type="ECO:0000256" key="1">
    <source>
        <dbReference type="SAM" id="Phobius"/>
    </source>
</evidence>
<feature type="transmembrane region" description="Helical" evidence="1">
    <location>
        <begin position="57"/>
        <end position="74"/>
    </location>
</feature>
<sequence length="136" mass="14860">MILLRNQRKAALARTLSTLSAIFGAVCCLIALAHIAIGPASIPGSVPVNATMDSEDRFYATLFLGFGAAMIWASRDLSERRRLFQALLLVFFLGGIARLISVAAVGWPNALFVFLTVVELVLPPVFIWMHRRAYPG</sequence>
<dbReference type="EMBL" id="VOPL01000007">
    <property type="protein sequence ID" value="TXB67527.1"/>
    <property type="molecule type" value="Genomic_DNA"/>
</dbReference>
<evidence type="ECO:0000313" key="3">
    <source>
        <dbReference type="Proteomes" id="UP000321562"/>
    </source>
</evidence>
<keyword evidence="1" id="KW-0812">Transmembrane</keyword>
<reference evidence="2 3" key="1">
    <citation type="submission" date="2019-08" db="EMBL/GenBank/DDBJ databases">
        <authorList>
            <person name="Ye J."/>
        </authorList>
    </citation>
    <scope>NUCLEOTIDE SEQUENCE [LARGE SCALE GENOMIC DNA]</scope>
    <source>
        <strain evidence="2 3">TK008</strain>
    </source>
</reference>
<evidence type="ECO:0000313" key="2">
    <source>
        <dbReference type="EMBL" id="TXB67527.1"/>
    </source>
</evidence>
<name>A0A5C6RZL2_9RHOB</name>
<proteinExistence type="predicted"/>
<dbReference type="OrthoDB" id="7619515at2"/>
<keyword evidence="1" id="KW-0472">Membrane</keyword>